<evidence type="ECO:0000256" key="2">
    <source>
        <dbReference type="ARBA" id="ARBA00022679"/>
    </source>
</evidence>
<evidence type="ECO:0000256" key="1">
    <source>
        <dbReference type="ARBA" id="ARBA00022603"/>
    </source>
</evidence>
<name>A0A1H3JIN3_9BURK</name>
<dbReference type="GO" id="GO:0032259">
    <property type="term" value="P:methylation"/>
    <property type="evidence" value="ECO:0007669"/>
    <property type="project" value="UniProtKB-KW"/>
</dbReference>
<dbReference type="KEGG" id="dla:I6G47_03225"/>
<keyword evidence="2 5" id="KW-0808">Transferase</keyword>
<evidence type="ECO:0000313" key="4">
    <source>
        <dbReference type="EMBL" id="QPS82113.1"/>
    </source>
</evidence>
<dbReference type="GeneID" id="94691888"/>
<evidence type="ECO:0000256" key="3">
    <source>
        <dbReference type="SAM" id="MobiDB-lite"/>
    </source>
</evidence>
<dbReference type="Proteomes" id="UP000183417">
    <property type="component" value="Unassembled WGS sequence"/>
</dbReference>
<dbReference type="RefSeq" id="WP_016446222.1">
    <property type="nucleotide sequence ID" value="NZ_AP025556.1"/>
</dbReference>
<feature type="region of interest" description="Disordered" evidence="3">
    <location>
        <begin position="1"/>
        <end position="29"/>
    </location>
</feature>
<feature type="compositionally biased region" description="Low complexity" evidence="3">
    <location>
        <begin position="1"/>
        <end position="14"/>
    </location>
</feature>
<reference evidence="4 7" key="2">
    <citation type="submission" date="2020-12" db="EMBL/GenBank/DDBJ databases">
        <title>FDA dAtabase for Regulatory Grade micrObial Sequences (FDA-ARGOS): Supporting development and validation of Infectious Disease Dx tests.</title>
        <authorList>
            <person name="Sproer C."/>
            <person name="Gronow S."/>
            <person name="Severitt S."/>
            <person name="Schroder I."/>
            <person name="Tallon L."/>
            <person name="Sadzewicz L."/>
            <person name="Zhao X."/>
            <person name="Boylan J."/>
            <person name="Ott S."/>
            <person name="Bowen H."/>
            <person name="Vavikolanu K."/>
            <person name="Mehta A."/>
            <person name="Aluvathingal J."/>
            <person name="Nadendla S."/>
            <person name="Lowell S."/>
            <person name="Myers T."/>
            <person name="Yan Y."/>
            <person name="Sichtig H."/>
        </authorList>
    </citation>
    <scope>NUCLEOTIDE SEQUENCE [LARGE SCALE GENOMIC DNA]</scope>
    <source>
        <strain evidence="4 7">FDAARGOS_890</strain>
    </source>
</reference>
<reference evidence="5 6" key="1">
    <citation type="submission" date="2016-10" db="EMBL/GenBank/DDBJ databases">
        <authorList>
            <person name="de Groot N.N."/>
        </authorList>
    </citation>
    <scope>NUCLEOTIDE SEQUENCE [LARGE SCALE GENOMIC DNA]</scope>
    <source>
        <strain evidence="5 6">LMG 24775</strain>
    </source>
</reference>
<accession>A0A1H3JIN3</accession>
<proteinExistence type="predicted"/>
<dbReference type="PANTHER" id="PTHR43619">
    <property type="entry name" value="S-ADENOSYL-L-METHIONINE-DEPENDENT METHYLTRANSFERASE YKTD-RELATED"/>
    <property type="match status" value="1"/>
</dbReference>
<dbReference type="SUPFAM" id="SSF53335">
    <property type="entry name" value="S-adenosyl-L-methionine-dependent methyltransferases"/>
    <property type="match status" value="1"/>
</dbReference>
<dbReference type="Proteomes" id="UP000595064">
    <property type="component" value="Chromosome"/>
</dbReference>
<dbReference type="AlphaFoldDB" id="A0A1H3JIN3"/>
<sequence length="295" mass="32925">MPESLAPTAATALPDAQPSSPRQEKLSDVSETLRIPLAARALGERLFPGMAVSDAHALDTLTQLGDDGSRWLQDRQSIYGVLARTHCFRALAQDFLQRQPQGHVVNLGCGLSDYFQWLDNGQMHMTDADLGPVTALRRQLLPRQSERQEIREFDLADADWWQRLGLPADRSGPAVFMMAEGVSMYLQPEQMQALWTTFAQRSPPGSELVFDAMCWLAAGRASQHPSVRLTQAQFHWGLRREADLAQAHPRLQLVAAHQVMEGYGPPYSLVGPAFRWTFGVHFYAIYQLKSVETAA</sequence>
<dbReference type="PANTHER" id="PTHR43619:SF2">
    <property type="entry name" value="S-ADENOSYL-L-METHIONINE-DEPENDENT METHYLTRANSFERASES SUPERFAMILY PROTEIN"/>
    <property type="match status" value="1"/>
</dbReference>
<protein>
    <submittedName>
        <fullName evidence="4">Class I SAM-dependent methyltransferase</fullName>
    </submittedName>
    <submittedName>
        <fullName evidence="5">O-Methyltransferase involved in polyketide biosynthesis</fullName>
    </submittedName>
</protein>
<evidence type="ECO:0000313" key="5">
    <source>
        <dbReference type="EMBL" id="SDY39737.1"/>
    </source>
</evidence>
<dbReference type="Gene3D" id="3.40.50.150">
    <property type="entry name" value="Vaccinia Virus protein VP39"/>
    <property type="match status" value="1"/>
</dbReference>
<evidence type="ECO:0000313" key="6">
    <source>
        <dbReference type="Proteomes" id="UP000183417"/>
    </source>
</evidence>
<keyword evidence="1 5" id="KW-0489">Methyltransferase</keyword>
<dbReference type="InterPro" id="IPR029063">
    <property type="entry name" value="SAM-dependent_MTases_sf"/>
</dbReference>
<dbReference type="Pfam" id="PF04072">
    <property type="entry name" value="LCM"/>
    <property type="match status" value="1"/>
</dbReference>
<dbReference type="GO" id="GO:0008168">
    <property type="term" value="F:methyltransferase activity"/>
    <property type="evidence" value="ECO:0007669"/>
    <property type="project" value="UniProtKB-KW"/>
</dbReference>
<gene>
    <name evidence="4" type="ORF">I6G47_03225</name>
    <name evidence="5" type="ORF">SAMN05421547_104280</name>
</gene>
<dbReference type="InterPro" id="IPR007213">
    <property type="entry name" value="Ppm1/Ppm2/Tcmp"/>
</dbReference>
<dbReference type="EMBL" id="CP065748">
    <property type="protein sequence ID" value="QPS82113.1"/>
    <property type="molecule type" value="Genomic_DNA"/>
</dbReference>
<evidence type="ECO:0000313" key="7">
    <source>
        <dbReference type="Proteomes" id="UP000595064"/>
    </source>
</evidence>
<keyword evidence="7" id="KW-1185">Reference proteome</keyword>
<dbReference type="EMBL" id="FNPE01000004">
    <property type="protein sequence ID" value="SDY39737.1"/>
    <property type="molecule type" value="Genomic_DNA"/>
</dbReference>
<organism evidence="5 6">
    <name type="scientific">Delftia lacustris</name>
    <dbReference type="NCBI Taxonomy" id="558537"/>
    <lineage>
        <taxon>Bacteria</taxon>
        <taxon>Pseudomonadati</taxon>
        <taxon>Pseudomonadota</taxon>
        <taxon>Betaproteobacteria</taxon>
        <taxon>Burkholderiales</taxon>
        <taxon>Comamonadaceae</taxon>
        <taxon>Delftia</taxon>
    </lineage>
</organism>